<protein>
    <recommendedName>
        <fullName evidence="3">ESX-1 secretion-associated protein</fullName>
    </recommendedName>
</protein>
<name>A0ABM7KHP1_9MYCO</name>
<dbReference type="RefSeq" id="WP_139799337.1">
    <property type="nucleotide sequence ID" value="NZ_AP022606.1"/>
</dbReference>
<dbReference type="Proteomes" id="UP000467379">
    <property type="component" value="Chromosome"/>
</dbReference>
<organism evidence="1 2">
    <name type="scientific">Mycobacterium branderi</name>
    <dbReference type="NCBI Taxonomy" id="43348"/>
    <lineage>
        <taxon>Bacteria</taxon>
        <taxon>Bacillati</taxon>
        <taxon>Actinomycetota</taxon>
        <taxon>Actinomycetes</taxon>
        <taxon>Mycobacteriales</taxon>
        <taxon>Mycobacteriaceae</taxon>
        <taxon>Mycobacterium</taxon>
    </lineage>
</organism>
<evidence type="ECO:0008006" key="3">
    <source>
        <dbReference type="Google" id="ProtNLM"/>
    </source>
</evidence>
<keyword evidence="2" id="KW-1185">Reference proteome</keyword>
<dbReference type="EMBL" id="AP022606">
    <property type="protein sequence ID" value="BBZ10613.1"/>
    <property type="molecule type" value="Genomic_DNA"/>
</dbReference>
<accession>A0ABM7KHP1</accession>
<evidence type="ECO:0000313" key="1">
    <source>
        <dbReference type="EMBL" id="BBZ10613.1"/>
    </source>
</evidence>
<reference evidence="1 2" key="1">
    <citation type="journal article" date="2019" name="Emerg. Microbes Infect.">
        <title>Comprehensive subspecies identification of 175 nontuberculous mycobacteria species based on 7547 genomic profiles.</title>
        <authorList>
            <person name="Matsumoto Y."/>
            <person name="Kinjo T."/>
            <person name="Motooka D."/>
            <person name="Nabeya D."/>
            <person name="Jung N."/>
            <person name="Uechi K."/>
            <person name="Horii T."/>
            <person name="Iida T."/>
            <person name="Fujita J."/>
            <person name="Nakamura S."/>
        </authorList>
    </citation>
    <scope>NUCLEOTIDE SEQUENCE [LARGE SCALE GENOMIC DNA]</scope>
    <source>
        <strain evidence="1 2">JCM 12687</strain>
    </source>
</reference>
<evidence type="ECO:0000313" key="2">
    <source>
        <dbReference type="Proteomes" id="UP000467379"/>
    </source>
</evidence>
<sequence length="118" mass="11906">MDKSSAGELQTSGLQFDSYHYLDLTGVAMAESLSANPDGLLAGSTALNGLSAHVMSIGGQAAGAEQAGAGAASVSEAVQAFTHAFARRVGHRGKSTQAVADAYTRTDDDASTNISTTI</sequence>
<gene>
    <name evidence="1" type="ORF">MBRA_08080</name>
</gene>
<proteinExistence type="predicted"/>